<feature type="region of interest" description="Disordered" evidence="2">
    <location>
        <begin position="754"/>
        <end position="811"/>
    </location>
</feature>
<keyword evidence="4" id="KW-1185">Reference proteome</keyword>
<proteinExistence type="predicted"/>
<feature type="compositionally biased region" description="Basic and acidic residues" evidence="2">
    <location>
        <begin position="888"/>
        <end position="900"/>
    </location>
</feature>
<organism evidence="3 4">
    <name type="scientific">Phaedon cochleariae</name>
    <name type="common">Mustard beetle</name>
    <dbReference type="NCBI Taxonomy" id="80249"/>
    <lineage>
        <taxon>Eukaryota</taxon>
        <taxon>Metazoa</taxon>
        <taxon>Ecdysozoa</taxon>
        <taxon>Arthropoda</taxon>
        <taxon>Hexapoda</taxon>
        <taxon>Insecta</taxon>
        <taxon>Pterygota</taxon>
        <taxon>Neoptera</taxon>
        <taxon>Endopterygota</taxon>
        <taxon>Coleoptera</taxon>
        <taxon>Polyphaga</taxon>
        <taxon>Cucujiformia</taxon>
        <taxon>Chrysomeloidea</taxon>
        <taxon>Chrysomelidae</taxon>
        <taxon>Chrysomelinae</taxon>
        <taxon>Chrysomelini</taxon>
        <taxon>Phaedon</taxon>
    </lineage>
</organism>
<dbReference type="Proteomes" id="UP001153737">
    <property type="component" value="Chromosome 14"/>
</dbReference>
<evidence type="ECO:0000313" key="3">
    <source>
        <dbReference type="EMBL" id="CAH1153350.1"/>
    </source>
</evidence>
<feature type="compositionally biased region" description="Polar residues" evidence="2">
    <location>
        <begin position="795"/>
        <end position="806"/>
    </location>
</feature>
<name>A0A9P0DK40_PHACE</name>
<evidence type="ECO:0000256" key="2">
    <source>
        <dbReference type="SAM" id="MobiDB-lite"/>
    </source>
</evidence>
<feature type="compositionally biased region" description="Basic and acidic residues" evidence="2">
    <location>
        <begin position="69"/>
        <end position="89"/>
    </location>
</feature>
<dbReference type="EMBL" id="OU896720">
    <property type="protein sequence ID" value="CAH1153350.1"/>
    <property type="molecule type" value="Genomic_DNA"/>
</dbReference>
<feature type="region of interest" description="Disordered" evidence="2">
    <location>
        <begin position="151"/>
        <end position="176"/>
    </location>
</feature>
<sequence>MGNSGSHPNQVSQREIPEEQWAHSFPRTQTTKFGYQHKVLPDRDGDLKLKSTNNGDILHSGGTLTGKPKSLDDKKNEYSSHGFREHSPAARKYFPKEKETQYKSRAQGVQHKLNQNASSQKNNLNGQMKLCVSEPDLRYSSDSNLHMKEKRCKKKYKAPPPPQLTDRPYLDWNGTSNPHIMPIRKARLFKTRAEMKKQSSQTNENVENSDIPIDIPLNGLRTSKSNRLSLPEIKLDFFEELKTVTTRLRHVETKASPTKEKLIEKIDDSKNRMANCVRGEASGKESTTPEMSPELKKKADYPREKPKTFYFGMNEEPVPDTKYHDDIFNAFSNSFHQNTKLPMSSASDISSDIHSDENDMYKSGLDLQLRPILPKKQLEIPKFSPAAAWRLLSMDASERTGGTVVSDDVSILLEERIEKFARPPPPMIHAGHRSSNDKSGDSGISGDDPIPNGAYDDNNEGGILQEQQVKFTMSHYINPQERSSWTPQQDLGDDSSIEECKNEKSSAPNPRIRSGPHIFSLSLPRDNQLAAYMIERSSLQYSGLQKLKKSLSGVLGNLSSKKDVVEAEFNDEVSANWFLSKSAPNSLNNAFHSLEMRKANDQEQLQLLNVNKQARMMYLPEIELNRANRRMEDVWSSRSHYSLGHSQSCEDLSVGVKRAPEPLQDSAKEEYSWKLGTRKPKKFTFQSTIRQIEKRRLSDKLSREAERREQKRIQELEAMEKVEEEFQRKRAREKADIRQQLRLICMEKNPAWSSLPPNLEVNAQVRPEPDGAFSSTSSASPPPKTKTSSRPFQKFKSSNNSRTGNNMKIRATPDHSELTSVPREYMDYRGVKYTNDGGLYRHTTVHPEVTCNMPKVKDTKLVQSNNNYRRDMAAGVRSTLTVGSTDSENSHNYRSVDTKHSSPLPMSYFHEDQLHC</sequence>
<feature type="region of interest" description="Disordered" evidence="2">
    <location>
        <begin position="882"/>
        <end position="904"/>
    </location>
</feature>
<feature type="region of interest" description="Disordered" evidence="2">
    <location>
        <begin position="1"/>
        <end position="89"/>
    </location>
</feature>
<feature type="region of interest" description="Disordered" evidence="2">
    <location>
        <begin position="479"/>
        <end position="519"/>
    </location>
</feature>
<reference evidence="3" key="1">
    <citation type="submission" date="2022-01" db="EMBL/GenBank/DDBJ databases">
        <authorList>
            <person name="King R."/>
        </authorList>
    </citation>
    <scope>NUCLEOTIDE SEQUENCE</scope>
</reference>
<feature type="region of interest" description="Disordered" evidence="2">
    <location>
        <begin position="418"/>
        <end position="460"/>
    </location>
</feature>
<keyword evidence="1" id="KW-0175">Coiled coil</keyword>
<feature type="compositionally biased region" description="Polar residues" evidence="2">
    <location>
        <begin position="1"/>
        <end position="13"/>
    </location>
</feature>
<feature type="compositionally biased region" description="Polar residues" evidence="2">
    <location>
        <begin position="479"/>
        <end position="489"/>
    </location>
</feature>
<feature type="compositionally biased region" description="Low complexity" evidence="2">
    <location>
        <begin position="774"/>
        <end position="789"/>
    </location>
</feature>
<accession>A0A9P0DK40</accession>
<reference evidence="3" key="2">
    <citation type="submission" date="2022-10" db="EMBL/GenBank/DDBJ databases">
        <authorList>
            <consortium name="ENA_rothamsted_submissions"/>
            <consortium name="culmorum"/>
            <person name="King R."/>
        </authorList>
    </citation>
    <scope>NUCLEOTIDE SEQUENCE</scope>
</reference>
<feature type="compositionally biased region" description="Basic and acidic residues" evidence="2">
    <location>
        <begin position="39"/>
        <end position="49"/>
    </location>
</feature>
<dbReference type="AlphaFoldDB" id="A0A9P0DK40"/>
<dbReference type="OrthoDB" id="10063282at2759"/>
<evidence type="ECO:0000256" key="1">
    <source>
        <dbReference type="SAM" id="Coils"/>
    </source>
</evidence>
<gene>
    <name evidence="3" type="ORF">PHAECO_LOCUS4045</name>
</gene>
<feature type="region of interest" description="Disordered" evidence="2">
    <location>
        <begin position="279"/>
        <end position="299"/>
    </location>
</feature>
<evidence type="ECO:0000313" key="4">
    <source>
        <dbReference type="Proteomes" id="UP001153737"/>
    </source>
</evidence>
<feature type="coiled-coil region" evidence="1">
    <location>
        <begin position="705"/>
        <end position="736"/>
    </location>
</feature>
<protein>
    <submittedName>
        <fullName evidence="3">Uncharacterized protein</fullName>
    </submittedName>
</protein>